<keyword evidence="5" id="KW-0472">Membrane</keyword>
<keyword evidence="6" id="KW-1185">Reference proteome</keyword>
<dbReference type="GO" id="GO:0006890">
    <property type="term" value="P:retrograde vesicle-mediated transport, Golgi to endoplasmic reticulum"/>
    <property type="evidence" value="ECO:0007669"/>
    <property type="project" value="TreeGrafter"/>
</dbReference>
<dbReference type="GO" id="GO:0043001">
    <property type="term" value="P:Golgi to plasma membrane protein transport"/>
    <property type="evidence" value="ECO:0007669"/>
    <property type="project" value="TreeGrafter"/>
</dbReference>
<reference evidence="7" key="1">
    <citation type="submission" date="2022-11" db="UniProtKB">
        <authorList>
            <consortium name="WormBaseParasite"/>
        </authorList>
    </citation>
    <scope>IDENTIFICATION</scope>
</reference>
<dbReference type="InterPro" id="IPR038261">
    <property type="entry name" value="GPP34-like_sf"/>
</dbReference>
<evidence type="ECO:0000256" key="2">
    <source>
        <dbReference type="ARBA" id="ARBA00007284"/>
    </source>
</evidence>
<evidence type="ECO:0000256" key="5">
    <source>
        <dbReference type="ARBA" id="ARBA00023136"/>
    </source>
</evidence>
<dbReference type="GO" id="GO:0000139">
    <property type="term" value="C:Golgi membrane"/>
    <property type="evidence" value="ECO:0007669"/>
    <property type="project" value="UniProtKB-SubCell"/>
</dbReference>
<dbReference type="GO" id="GO:0005829">
    <property type="term" value="C:cytosol"/>
    <property type="evidence" value="ECO:0007669"/>
    <property type="project" value="TreeGrafter"/>
</dbReference>
<dbReference type="PANTHER" id="PTHR12704:SF2">
    <property type="entry name" value="GOLGI PHOSPHOPROTEIN 3 HOMOLOG SAURON"/>
    <property type="match status" value="1"/>
</dbReference>
<organism evidence="6 7">
    <name type="scientific">Meloidogyne javanica</name>
    <name type="common">Root-knot nematode worm</name>
    <dbReference type="NCBI Taxonomy" id="6303"/>
    <lineage>
        <taxon>Eukaryota</taxon>
        <taxon>Metazoa</taxon>
        <taxon>Ecdysozoa</taxon>
        <taxon>Nematoda</taxon>
        <taxon>Chromadorea</taxon>
        <taxon>Rhabditida</taxon>
        <taxon>Tylenchina</taxon>
        <taxon>Tylenchomorpha</taxon>
        <taxon>Tylenchoidea</taxon>
        <taxon>Meloidogynidae</taxon>
        <taxon>Meloidogyninae</taxon>
        <taxon>Meloidogyne</taxon>
        <taxon>Meloidogyne incognita group</taxon>
    </lineage>
</organism>
<dbReference type="GO" id="GO:0070273">
    <property type="term" value="F:phosphatidylinositol-4-phosphate binding"/>
    <property type="evidence" value="ECO:0007669"/>
    <property type="project" value="InterPro"/>
</dbReference>
<evidence type="ECO:0000313" key="6">
    <source>
        <dbReference type="Proteomes" id="UP000887561"/>
    </source>
</evidence>
<dbReference type="Gene3D" id="1.10.3630.10">
    <property type="entry name" value="yeast vps74-n-term truncation variant domain like"/>
    <property type="match status" value="1"/>
</dbReference>
<dbReference type="InterPro" id="IPR008628">
    <property type="entry name" value="GPP34-like"/>
</dbReference>
<dbReference type="Proteomes" id="UP000887561">
    <property type="component" value="Unplaced"/>
</dbReference>
<keyword evidence="3" id="KW-0333">Golgi apparatus</keyword>
<comment type="similarity">
    <text evidence="2">Belongs to the GOLPH3/VPS74 family.</text>
</comment>
<dbReference type="GO" id="GO:0005802">
    <property type="term" value="C:trans-Golgi network"/>
    <property type="evidence" value="ECO:0007669"/>
    <property type="project" value="TreeGrafter"/>
</dbReference>
<dbReference type="Pfam" id="PF05719">
    <property type="entry name" value="GPP34"/>
    <property type="match status" value="1"/>
</dbReference>
<name>A0A915MBG6_MELJA</name>
<evidence type="ECO:0000256" key="3">
    <source>
        <dbReference type="ARBA" id="ARBA00023034"/>
    </source>
</evidence>
<dbReference type="PANTHER" id="PTHR12704">
    <property type="entry name" value="TRANS-GOLGI PROTEIN GMX33"/>
    <property type="match status" value="1"/>
</dbReference>
<keyword evidence="4" id="KW-0446">Lipid-binding</keyword>
<dbReference type="GO" id="GO:0031985">
    <property type="term" value="C:Golgi cisterna"/>
    <property type="evidence" value="ECO:0007669"/>
    <property type="project" value="TreeGrafter"/>
</dbReference>
<proteinExistence type="inferred from homology"/>
<sequence length="159" mass="18367">MSDHFMFCEEQSGETWNPLKLRYQIRNMRERLAKNLVEKGVLTTEKQNFLLFDMTTHPLNDSGIKAKLIKKVQESVLTRWTNDVQRMDKKMLSLIILAHASDVLENAFSPLNDQDYELAMKRVRTLLETDYEAESAKKMGTPSANATDVIYAVFEAFSK</sequence>
<comment type="subcellular location">
    <subcellularLocation>
        <location evidence="1">Golgi apparatus membrane</location>
        <topology evidence="1">Peripheral membrane protein</topology>
        <orientation evidence="1">Cytoplasmic side</orientation>
    </subcellularLocation>
</comment>
<evidence type="ECO:0000313" key="7">
    <source>
        <dbReference type="WBParaSite" id="scaffold34111_cov236.g21194"/>
    </source>
</evidence>
<dbReference type="GO" id="GO:0007030">
    <property type="term" value="P:Golgi organization"/>
    <property type="evidence" value="ECO:0007669"/>
    <property type="project" value="TreeGrafter"/>
</dbReference>
<dbReference type="GO" id="GO:0048194">
    <property type="term" value="P:Golgi vesicle budding"/>
    <property type="evidence" value="ECO:0007669"/>
    <property type="project" value="TreeGrafter"/>
</dbReference>
<evidence type="ECO:0000256" key="1">
    <source>
        <dbReference type="ARBA" id="ARBA00004255"/>
    </source>
</evidence>
<evidence type="ECO:0000256" key="4">
    <source>
        <dbReference type="ARBA" id="ARBA00023121"/>
    </source>
</evidence>
<dbReference type="AlphaFoldDB" id="A0A915MBG6"/>
<accession>A0A915MBG6</accession>
<protein>
    <submittedName>
        <fullName evidence="7">Uncharacterized protein</fullName>
    </submittedName>
</protein>
<dbReference type="WBParaSite" id="scaffold34111_cov236.g21194">
    <property type="protein sequence ID" value="scaffold34111_cov236.g21194"/>
    <property type="gene ID" value="scaffold34111_cov236.g21194"/>
</dbReference>